<name>A0A3D8GWL3_9BACI</name>
<dbReference type="EMBL" id="QNQT01000001">
    <property type="protein sequence ID" value="RDU38838.1"/>
    <property type="molecule type" value="Genomic_DNA"/>
</dbReference>
<dbReference type="InterPro" id="IPR029068">
    <property type="entry name" value="Glyas_Bleomycin-R_OHBP_Dase"/>
</dbReference>
<reference evidence="2 3" key="1">
    <citation type="submission" date="2018-07" db="EMBL/GenBank/DDBJ databases">
        <title>Bacillus sp. YLB-04 draft genome sequence.</title>
        <authorList>
            <person name="Yu L."/>
            <person name="Tang X."/>
        </authorList>
    </citation>
    <scope>NUCLEOTIDE SEQUENCE [LARGE SCALE GENOMIC DNA]</scope>
    <source>
        <strain evidence="2 3">YLB-04</strain>
    </source>
</reference>
<organism evidence="2 3">
    <name type="scientific">Neobacillus piezotolerans</name>
    <dbReference type="NCBI Taxonomy" id="2259171"/>
    <lineage>
        <taxon>Bacteria</taxon>
        <taxon>Bacillati</taxon>
        <taxon>Bacillota</taxon>
        <taxon>Bacilli</taxon>
        <taxon>Bacillales</taxon>
        <taxon>Bacillaceae</taxon>
        <taxon>Neobacillus</taxon>
    </lineage>
</organism>
<gene>
    <name evidence="2" type="ORF">DRW41_04580</name>
</gene>
<feature type="domain" description="PhnB-like" evidence="1">
    <location>
        <begin position="4"/>
        <end position="131"/>
    </location>
</feature>
<accession>A0A3D8GWL3</accession>
<dbReference type="OrthoDB" id="9795306at2"/>
<dbReference type="AlphaFoldDB" id="A0A3D8GWL3"/>
<dbReference type="PANTHER" id="PTHR33990">
    <property type="entry name" value="PROTEIN YJDN-RELATED"/>
    <property type="match status" value="1"/>
</dbReference>
<dbReference type="PANTHER" id="PTHR33990:SF1">
    <property type="entry name" value="PROTEIN YJDN"/>
    <property type="match status" value="1"/>
</dbReference>
<evidence type="ECO:0000313" key="3">
    <source>
        <dbReference type="Proteomes" id="UP000257144"/>
    </source>
</evidence>
<keyword evidence="3" id="KW-1185">Reference proteome</keyword>
<evidence type="ECO:0000259" key="1">
    <source>
        <dbReference type="Pfam" id="PF06983"/>
    </source>
</evidence>
<dbReference type="Gene3D" id="3.10.180.10">
    <property type="entry name" value="2,3-Dihydroxybiphenyl 1,2-Dioxygenase, domain 1"/>
    <property type="match status" value="1"/>
</dbReference>
<dbReference type="Pfam" id="PF06983">
    <property type="entry name" value="3-dmu-9_3-mt"/>
    <property type="match status" value="1"/>
</dbReference>
<dbReference type="Proteomes" id="UP000257144">
    <property type="component" value="Unassembled WGS sequence"/>
</dbReference>
<proteinExistence type="predicted"/>
<dbReference type="SUPFAM" id="SSF54593">
    <property type="entry name" value="Glyoxalase/Bleomycin resistance protein/Dihydroxybiphenyl dioxygenase"/>
    <property type="match status" value="1"/>
</dbReference>
<dbReference type="CDD" id="cd06588">
    <property type="entry name" value="PhnB_like"/>
    <property type="match status" value="1"/>
</dbReference>
<evidence type="ECO:0000313" key="2">
    <source>
        <dbReference type="EMBL" id="RDU38838.1"/>
    </source>
</evidence>
<dbReference type="InterPro" id="IPR028973">
    <property type="entry name" value="PhnB-like"/>
</dbReference>
<dbReference type="RefSeq" id="WP_115450752.1">
    <property type="nucleotide sequence ID" value="NZ_QNQT01000001.1"/>
</dbReference>
<protein>
    <submittedName>
        <fullName evidence="2">VOC family protein</fullName>
    </submittedName>
</protein>
<sequence length="138" mass="15399">MKQVITPYLSFNGNARAALERYQEIFGGELEQLKTYGEADFPTPPGADDLLIHGRLRIGELVIMVSDAGPGRDVTAGNNVSLVLEFESEEEINSAYEALSRSGSVYMELQDTFWGAKYGKVRDEFGIIWDLNFEKGQQ</sequence>
<comment type="caution">
    <text evidence="2">The sequence shown here is derived from an EMBL/GenBank/DDBJ whole genome shotgun (WGS) entry which is preliminary data.</text>
</comment>